<reference evidence="3 4" key="1">
    <citation type="journal article" date="2018" name="Arch. Microbiol.">
        <title>New insights into the metabolic potential of the phototrophic purple bacterium Rhodopila globiformis DSM 161(T) from its draft genome sequence and evidence for a vanadium-dependent nitrogenase.</title>
        <authorList>
            <person name="Imhoff J.F."/>
            <person name="Rahn T."/>
            <person name="Kunzel S."/>
            <person name="Neulinger S.C."/>
        </authorList>
    </citation>
    <scope>NUCLEOTIDE SEQUENCE [LARGE SCALE GENOMIC DNA]</scope>
    <source>
        <strain evidence="3 4">DSM 16996</strain>
    </source>
</reference>
<dbReference type="GO" id="GO:0032259">
    <property type="term" value="P:methylation"/>
    <property type="evidence" value="ECO:0007669"/>
    <property type="project" value="UniProtKB-KW"/>
</dbReference>
<sequence length="229" mass="25317">MTVTAAPASVLFSRDAAGYDDLRRRLIPCFDDFYGSALKIIGEWRTPRAFDVLDIGAGTGLFSAMALAQCNVGRLCLLDASAAMLEQARTRFAGNDRVDYRVGDMAHANLGGPWDAVISSLAIHHLSDDEKRQLYRRIHAALKPGGLFVNAEQVSGPTPSTDALYERVWLEQVRRLGAPESEIDKARERMAFDRCACVNDQIKWLEQAGFADVDCSYKAWRFAVLSGRA</sequence>
<feature type="domain" description="Methyltransferase" evidence="2">
    <location>
        <begin position="52"/>
        <end position="146"/>
    </location>
</feature>
<organism evidence="3 4">
    <name type="scientific">Rhodoblastus sphagnicola</name>
    <dbReference type="NCBI Taxonomy" id="333368"/>
    <lineage>
        <taxon>Bacteria</taxon>
        <taxon>Pseudomonadati</taxon>
        <taxon>Pseudomonadota</taxon>
        <taxon>Alphaproteobacteria</taxon>
        <taxon>Hyphomicrobiales</taxon>
        <taxon>Rhodoblastaceae</taxon>
        <taxon>Rhodoblastus</taxon>
    </lineage>
</organism>
<comment type="caution">
    <text evidence="3">The sequence shown here is derived from an EMBL/GenBank/DDBJ whole genome shotgun (WGS) entry which is preliminary data.</text>
</comment>
<dbReference type="CDD" id="cd02440">
    <property type="entry name" value="AdoMet_MTases"/>
    <property type="match status" value="1"/>
</dbReference>
<proteinExistence type="predicted"/>
<dbReference type="EMBL" id="NHSJ01000057">
    <property type="protein sequence ID" value="PPQ31487.1"/>
    <property type="molecule type" value="Genomic_DNA"/>
</dbReference>
<dbReference type="AlphaFoldDB" id="A0A2S6NA76"/>
<evidence type="ECO:0000259" key="2">
    <source>
        <dbReference type="Pfam" id="PF13649"/>
    </source>
</evidence>
<dbReference type="SUPFAM" id="SSF53335">
    <property type="entry name" value="S-adenosyl-L-methionine-dependent methyltransferases"/>
    <property type="match status" value="1"/>
</dbReference>
<dbReference type="InterPro" id="IPR041698">
    <property type="entry name" value="Methyltransf_25"/>
</dbReference>
<evidence type="ECO:0000256" key="1">
    <source>
        <dbReference type="ARBA" id="ARBA00022679"/>
    </source>
</evidence>
<name>A0A2S6NA76_9HYPH</name>
<dbReference type="GO" id="GO:0008168">
    <property type="term" value="F:methyltransferase activity"/>
    <property type="evidence" value="ECO:0007669"/>
    <property type="project" value="UniProtKB-KW"/>
</dbReference>
<dbReference type="InterPro" id="IPR029063">
    <property type="entry name" value="SAM-dependent_MTases_sf"/>
</dbReference>
<accession>A0A2S6NA76</accession>
<keyword evidence="4" id="KW-1185">Reference proteome</keyword>
<dbReference type="Proteomes" id="UP000239089">
    <property type="component" value="Unassembled WGS sequence"/>
</dbReference>
<keyword evidence="3" id="KW-0489">Methyltransferase</keyword>
<dbReference type="PANTHER" id="PTHR43861">
    <property type="entry name" value="TRANS-ACONITATE 2-METHYLTRANSFERASE-RELATED"/>
    <property type="match status" value="1"/>
</dbReference>
<dbReference type="Pfam" id="PF13649">
    <property type="entry name" value="Methyltransf_25"/>
    <property type="match status" value="1"/>
</dbReference>
<dbReference type="RefSeq" id="WP_104507601.1">
    <property type="nucleotide sequence ID" value="NZ_JACIGC010000009.1"/>
</dbReference>
<keyword evidence="1 3" id="KW-0808">Transferase</keyword>
<dbReference type="OrthoDB" id="9800454at2"/>
<dbReference type="PANTHER" id="PTHR43861:SF3">
    <property type="entry name" value="PUTATIVE (AFU_ORTHOLOGUE AFUA_2G14390)-RELATED"/>
    <property type="match status" value="1"/>
</dbReference>
<evidence type="ECO:0000313" key="3">
    <source>
        <dbReference type="EMBL" id="PPQ31487.1"/>
    </source>
</evidence>
<gene>
    <name evidence="3" type="ORF">CCR94_09335</name>
</gene>
<protein>
    <submittedName>
        <fullName evidence="3">Methyltransferase</fullName>
    </submittedName>
</protein>
<evidence type="ECO:0000313" key="4">
    <source>
        <dbReference type="Proteomes" id="UP000239089"/>
    </source>
</evidence>
<dbReference type="Gene3D" id="3.40.50.150">
    <property type="entry name" value="Vaccinia Virus protein VP39"/>
    <property type="match status" value="1"/>
</dbReference>